<feature type="domain" description="A-factor biosynthesis hotdog" evidence="1">
    <location>
        <begin position="185"/>
        <end position="300"/>
    </location>
</feature>
<protein>
    <recommendedName>
        <fullName evidence="1">A-factor biosynthesis hotdog domain-containing protein</fullName>
    </recommendedName>
</protein>
<dbReference type="EMBL" id="MKQR01000032">
    <property type="protein sequence ID" value="OLR89610.1"/>
    <property type="molecule type" value="Genomic_DNA"/>
</dbReference>
<dbReference type="Proteomes" id="UP000186040">
    <property type="component" value="Unassembled WGS sequence"/>
</dbReference>
<dbReference type="InterPro" id="IPR005509">
    <property type="entry name" value="AfsA_hotdog_dom"/>
</dbReference>
<dbReference type="Pfam" id="PF03756">
    <property type="entry name" value="AfsA"/>
    <property type="match status" value="2"/>
</dbReference>
<dbReference type="GO" id="GO:0016740">
    <property type="term" value="F:transferase activity"/>
    <property type="evidence" value="ECO:0007669"/>
    <property type="project" value="InterPro"/>
</dbReference>
<evidence type="ECO:0000259" key="1">
    <source>
        <dbReference type="Pfam" id="PF03756"/>
    </source>
</evidence>
<sequence>MPADLTVGDRFDRTIPRALVHRAAVSEVLVTDLEDTGADTFLVAAQWPRDHGFYRLRTGDHDPVLFAETLRQATLLVAHQGYGVPLDWKFLTHSKSYRVRGDRLAVGPRPADVLLVVRCRDVKRTPRGVRGMVLEVDGYRGREWIGSGSVTWSCVAPAGYARLRGAALAQPAAAGLPVPVPSWSVGRDRDHDVALGRSTGPRTWPLRVDRDHAVLFDHPVDHVPGMVLLEAARQAALLVLGTPDALPLALGMDFDKFVELTGPAVITAEPLPAPRARRVDARVRFRIEQSDQVVASGEVDLAVRA</sequence>
<evidence type="ECO:0000313" key="3">
    <source>
        <dbReference type="Proteomes" id="UP000186040"/>
    </source>
</evidence>
<gene>
    <name evidence="2" type="ORF">BJP25_05470</name>
</gene>
<organism evidence="2 3">
    <name type="scientific">Actinokineospora bangkokensis</name>
    <dbReference type="NCBI Taxonomy" id="1193682"/>
    <lineage>
        <taxon>Bacteria</taxon>
        <taxon>Bacillati</taxon>
        <taxon>Actinomycetota</taxon>
        <taxon>Actinomycetes</taxon>
        <taxon>Pseudonocardiales</taxon>
        <taxon>Pseudonocardiaceae</taxon>
        <taxon>Actinokineospora</taxon>
    </lineage>
</organism>
<proteinExistence type="predicted"/>
<comment type="caution">
    <text evidence="2">The sequence shown here is derived from an EMBL/GenBank/DDBJ whole genome shotgun (WGS) entry which is preliminary data.</text>
</comment>
<dbReference type="NCBIfam" id="NF041195">
    <property type="entry name" value="ScbA_BarX_GamBu"/>
    <property type="match status" value="1"/>
</dbReference>
<evidence type="ECO:0000313" key="2">
    <source>
        <dbReference type="EMBL" id="OLR89610.1"/>
    </source>
</evidence>
<name>A0A1Q9LC57_9PSEU</name>
<dbReference type="SUPFAM" id="SSF54637">
    <property type="entry name" value="Thioesterase/thiol ester dehydrase-isomerase"/>
    <property type="match status" value="1"/>
</dbReference>
<feature type="domain" description="A-factor biosynthesis hotdog" evidence="1">
    <location>
        <begin position="19"/>
        <end position="154"/>
    </location>
</feature>
<dbReference type="InterPro" id="IPR047757">
    <property type="entry name" value="AfsA-like"/>
</dbReference>
<dbReference type="STRING" id="1193682.BJP25_05470"/>
<dbReference type="InterPro" id="IPR029069">
    <property type="entry name" value="HotDog_dom_sf"/>
</dbReference>
<accession>A0A1Q9LC57</accession>
<reference evidence="2 3" key="1">
    <citation type="submission" date="2016-10" db="EMBL/GenBank/DDBJ databases">
        <title>The Draft Genome Sequence of Actinokineospora bangkokensis 44EHWT reveals the biosynthetic pathway of antifungal compounds Thailandins with unusual extender unit butylmalonyl-CoA.</title>
        <authorList>
            <person name="Greule A."/>
            <person name="Intra B."/>
            <person name="Flemming S."/>
            <person name="Rommel M.G."/>
            <person name="Panbangred W."/>
            <person name="Bechthold A."/>
        </authorList>
    </citation>
    <scope>NUCLEOTIDE SEQUENCE [LARGE SCALE GENOMIC DNA]</scope>
    <source>
        <strain evidence="2 3">44EHW</strain>
    </source>
</reference>
<dbReference type="AlphaFoldDB" id="A0A1Q9LC57"/>
<keyword evidence="3" id="KW-1185">Reference proteome</keyword>